<dbReference type="InterPro" id="IPR000700">
    <property type="entry name" value="PAS-assoc_C"/>
</dbReference>
<dbReference type="InterPro" id="IPR000014">
    <property type="entry name" value="PAS"/>
</dbReference>
<proteinExistence type="predicted"/>
<feature type="coiled-coil region" evidence="1">
    <location>
        <begin position="40"/>
        <end position="67"/>
    </location>
</feature>
<keyword evidence="1" id="KW-0175">Coiled coil</keyword>
<evidence type="ECO:0000313" key="7">
    <source>
        <dbReference type="EMBL" id="MDH8678712.1"/>
    </source>
</evidence>
<feature type="domain" description="PAC" evidence="3">
    <location>
        <begin position="137"/>
        <end position="187"/>
    </location>
</feature>
<dbReference type="NCBIfam" id="TIGR00229">
    <property type="entry name" value="sensory_box"/>
    <property type="match status" value="1"/>
</dbReference>
<dbReference type="NCBIfam" id="TIGR00254">
    <property type="entry name" value="GGDEF"/>
    <property type="match status" value="1"/>
</dbReference>
<dbReference type="Pfam" id="PF00990">
    <property type="entry name" value="GGDEF"/>
    <property type="match status" value="1"/>
</dbReference>
<evidence type="ECO:0000313" key="8">
    <source>
        <dbReference type="Proteomes" id="UP001158045"/>
    </source>
</evidence>
<dbReference type="PROSITE" id="PS51831">
    <property type="entry name" value="HD"/>
    <property type="match status" value="1"/>
</dbReference>
<dbReference type="SMART" id="SM00267">
    <property type="entry name" value="GGDEF"/>
    <property type="match status" value="1"/>
</dbReference>
<keyword evidence="7" id="KW-0808">Transferase</keyword>
<dbReference type="SUPFAM" id="SSF55785">
    <property type="entry name" value="PYP-like sensor domain (PAS domain)"/>
    <property type="match status" value="2"/>
</dbReference>
<dbReference type="GO" id="GO:0052621">
    <property type="term" value="F:diguanylate cyclase activity"/>
    <property type="evidence" value="ECO:0007669"/>
    <property type="project" value="UniProtKB-EC"/>
</dbReference>
<dbReference type="SMART" id="SM00091">
    <property type="entry name" value="PAS"/>
    <property type="match status" value="2"/>
</dbReference>
<dbReference type="SUPFAM" id="SSF55073">
    <property type="entry name" value="Nucleotide cyclase"/>
    <property type="match status" value="1"/>
</dbReference>
<dbReference type="PROSITE" id="PS50887">
    <property type="entry name" value="GGDEF"/>
    <property type="match status" value="1"/>
</dbReference>
<dbReference type="Gene3D" id="3.30.70.270">
    <property type="match status" value="1"/>
</dbReference>
<dbReference type="InterPro" id="IPR003607">
    <property type="entry name" value="HD/PDEase_dom"/>
</dbReference>
<dbReference type="PROSITE" id="PS51832">
    <property type="entry name" value="HD_GYP"/>
    <property type="match status" value="1"/>
</dbReference>
<dbReference type="PANTHER" id="PTHR43155">
    <property type="entry name" value="CYCLIC DI-GMP PHOSPHODIESTERASE PA4108-RELATED"/>
    <property type="match status" value="1"/>
</dbReference>
<dbReference type="SUPFAM" id="SSF109604">
    <property type="entry name" value="HD-domain/PDEase-like"/>
    <property type="match status" value="1"/>
</dbReference>
<feature type="domain" description="PAS" evidence="2">
    <location>
        <begin position="208"/>
        <end position="253"/>
    </location>
</feature>
<dbReference type="EC" id="2.7.7.65" evidence="7"/>
<reference evidence="7 8" key="1">
    <citation type="submission" date="2023-04" db="EMBL/GenBank/DDBJ databases">
        <title>Fusibacter bizertensis strain WBS, isolated from littoral bottom sediments of the Arctic seas - biochemical and genomic analysis.</title>
        <authorList>
            <person name="Brioukhanov A.L."/>
        </authorList>
    </citation>
    <scope>NUCLEOTIDE SEQUENCE [LARGE SCALE GENOMIC DNA]</scope>
    <source>
        <strain evidence="7 8">WBS</strain>
    </source>
</reference>
<dbReference type="Gene3D" id="3.30.450.20">
    <property type="entry name" value="PAS domain"/>
    <property type="match status" value="2"/>
</dbReference>
<evidence type="ECO:0000259" key="5">
    <source>
        <dbReference type="PROSITE" id="PS51831"/>
    </source>
</evidence>
<dbReference type="PROSITE" id="PS50113">
    <property type="entry name" value="PAC"/>
    <property type="match status" value="1"/>
</dbReference>
<dbReference type="PROSITE" id="PS50112">
    <property type="entry name" value="PAS"/>
    <property type="match status" value="1"/>
</dbReference>
<dbReference type="Proteomes" id="UP001158045">
    <property type="component" value="Unassembled WGS sequence"/>
</dbReference>
<dbReference type="CDD" id="cd00077">
    <property type="entry name" value="HDc"/>
    <property type="match status" value="1"/>
</dbReference>
<dbReference type="SMART" id="SM00471">
    <property type="entry name" value="HDc"/>
    <property type="match status" value="1"/>
</dbReference>
<dbReference type="InterPro" id="IPR006675">
    <property type="entry name" value="HDIG_dom"/>
</dbReference>
<name>A0ABT6NE57_9FIRM</name>
<dbReference type="InterPro" id="IPR043128">
    <property type="entry name" value="Rev_trsase/Diguanyl_cyclase"/>
</dbReference>
<dbReference type="InterPro" id="IPR000160">
    <property type="entry name" value="GGDEF_dom"/>
</dbReference>
<dbReference type="InterPro" id="IPR006674">
    <property type="entry name" value="HD_domain"/>
</dbReference>
<dbReference type="EMBL" id="JARYZI010000007">
    <property type="protein sequence ID" value="MDH8678712.1"/>
    <property type="molecule type" value="Genomic_DNA"/>
</dbReference>
<comment type="caution">
    <text evidence="7">The sequence shown here is derived from an EMBL/GenBank/DDBJ whole genome shotgun (WGS) entry which is preliminary data.</text>
</comment>
<dbReference type="CDD" id="cd01949">
    <property type="entry name" value="GGDEF"/>
    <property type="match status" value="1"/>
</dbReference>
<feature type="domain" description="HD" evidence="5">
    <location>
        <begin position="485"/>
        <end position="607"/>
    </location>
</feature>
<dbReference type="InterPro" id="IPR037522">
    <property type="entry name" value="HD_GYP_dom"/>
</dbReference>
<feature type="domain" description="GGDEF" evidence="4">
    <location>
        <begin position="342"/>
        <end position="475"/>
    </location>
</feature>
<feature type="domain" description="HD-GYP" evidence="6">
    <location>
        <begin position="463"/>
        <end position="647"/>
    </location>
</feature>
<dbReference type="PANTHER" id="PTHR43155:SF2">
    <property type="entry name" value="CYCLIC DI-GMP PHOSPHODIESTERASE PA4108"/>
    <property type="match status" value="1"/>
</dbReference>
<dbReference type="Gene3D" id="1.10.3210.10">
    <property type="entry name" value="Hypothetical protein af1432"/>
    <property type="match status" value="1"/>
</dbReference>
<gene>
    <name evidence="7" type="ORF">QE109_11165</name>
</gene>
<dbReference type="InterPro" id="IPR035965">
    <property type="entry name" value="PAS-like_dom_sf"/>
</dbReference>
<evidence type="ECO:0000259" key="2">
    <source>
        <dbReference type="PROSITE" id="PS50112"/>
    </source>
</evidence>
<dbReference type="Pfam" id="PF13487">
    <property type="entry name" value="HD_5"/>
    <property type="match status" value="1"/>
</dbReference>
<sequence length="647" mass="74628">MSKKDLRLMAENKLISNDALNNENIDELSLKAVELIIHDLKVHQIELEMQNEELKRIQDELDDAKIHYFDLYDLAPVGYLIVAKNGLILDSNLTAADMLGHDRSDLINHKFSQYIYREDQDTYYLLRNKLFSSLESQECELHMTRNDGTKFWVNIKVTLSTVQGQSTCRLIFSDISRRKEIEQTLFDSKEKYKSLVMSMDQGLALLDIVLDEEGNPEDYIFVDINDSFTRLLGLTPEMCIGKKIKEVMPTNREFWMNIFGKVALKGKPNYYENHLETTGKYYSTYSYSPNKYQVAVLISDIDDRIKREEQINYLSYHDQLTGLYNRRFYEEELKRLNTDRNLPLTIVMGDLNGLKLINDSFGHIVGDEILKRAAESINQGCRIDDIIARIGGDEFIIILPNTDEIDAEHVIARINEFSSKCKVQELALSISFGFSTKISMEQTIEDIFRIAEDNMYRHKLYESASIKNKMVSLIMNTLYEKNPREQLHSKRVSAICETIAHSMNFSSDNIALIKIAGLMHDIGKIGINEKVLNSTEKLSDDEWKEIQRHPEVSYRILNSCNEFSEIANFALEHHERWDGRGYPKGLKGEKISVQARIIAIADSFDAMTSERTYKDVLSYKDAIQEIKDNAGTQFDPTIALLFVSQFT</sequence>
<protein>
    <submittedName>
        <fullName evidence="7">Diguanylate cyclase</fullName>
        <ecNumber evidence="7">2.7.7.65</ecNumber>
    </submittedName>
</protein>
<evidence type="ECO:0000259" key="6">
    <source>
        <dbReference type="PROSITE" id="PS51832"/>
    </source>
</evidence>
<accession>A0ABT6NE57</accession>
<keyword evidence="8" id="KW-1185">Reference proteome</keyword>
<dbReference type="Pfam" id="PF13426">
    <property type="entry name" value="PAS_9"/>
    <property type="match status" value="2"/>
</dbReference>
<organism evidence="7 8">
    <name type="scientific">Fusibacter bizertensis</name>
    <dbReference type="NCBI Taxonomy" id="1488331"/>
    <lineage>
        <taxon>Bacteria</taxon>
        <taxon>Bacillati</taxon>
        <taxon>Bacillota</taxon>
        <taxon>Clostridia</taxon>
        <taxon>Eubacteriales</taxon>
        <taxon>Eubacteriales Family XII. Incertae Sedis</taxon>
        <taxon>Fusibacter</taxon>
    </lineage>
</organism>
<evidence type="ECO:0000256" key="1">
    <source>
        <dbReference type="SAM" id="Coils"/>
    </source>
</evidence>
<dbReference type="RefSeq" id="WP_281094593.1">
    <property type="nucleotide sequence ID" value="NZ_JARYZI010000007.1"/>
</dbReference>
<evidence type="ECO:0000259" key="4">
    <source>
        <dbReference type="PROSITE" id="PS50887"/>
    </source>
</evidence>
<dbReference type="CDD" id="cd00130">
    <property type="entry name" value="PAS"/>
    <property type="match status" value="2"/>
</dbReference>
<keyword evidence="7" id="KW-0548">Nucleotidyltransferase</keyword>
<dbReference type="InterPro" id="IPR029787">
    <property type="entry name" value="Nucleotide_cyclase"/>
</dbReference>
<dbReference type="NCBIfam" id="TIGR00277">
    <property type="entry name" value="HDIG"/>
    <property type="match status" value="1"/>
</dbReference>
<evidence type="ECO:0000259" key="3">
    <source>
        <dbReference type="PROSITE" id="PS50113"/>
    </source>
</evidence>